<gene>
    <name evidence="1" type="ORF">L210DRAFT_3513537</name>
</gene>
<evidence type="ECO:0000313" key="2">
    <source>
        <dbReference type="Proteomes" id="UP001194468"/>
    </source>
</evidence>
<reference evidence="1" key="2">
    <citation type="journal article" date="2020" name="Nat. Commun.">
        <title>Large-scale genome sequencing of mycorrhizal fungi provides insights into the early evolution of symbiotic traits.</title>
        <authorList>
            <person name="Miyauchi S."/>
            <person name="Kiss E."/>
            <person name="Kuo A."/>
            <person name="Drula E."/>
            <person name="Kohler A."/>
            <person name="Sanchez-Garcia M."/>
            <person name="Morin E."/>
            <person name="Andreopoulos B."/>
            <person name="Barry K.W."/>
            <person name="Bonito G."/>
            <person name="Buee M."/>
            <person name="Carver A."/>
            <person name="Chen C."/>
            <person name="Cichocki N."/>
            <person name="Clum A."/>
            <person name="Culley D."/>
            <person name="Crous P.W."/>
            <person name="Fauchery L."/>
            <person name="Girlanda M."/>
            <person name="Hayes R.D."/>
            <person name="Keri Z."/>
            <person name="LaButti K."/>
            <person name="Lipzen A."/>
            <person name="Lombard V."/>
            <person name="Magnuson J."/>
            <person name="Maillard F."/>
            <person name="Murat C."/>
            <person name="Nolan M."/>
            <person name="Ohm R.A."/>
            <person name="Pangilinan J."/>
            <person name="Pereira M.F."/>
            <person name="Perotto S."/>
            <person name="Peter M."/>
            <person name="Pfister S."/>
            <person name="Riley R."/>
            <person name="Sitrit Y."/>
            <person name="Stielow J.B."/>
            <person name="Szollosi G."/>
            <person name="Zifcakova L."/>
            <person name="Stursova M."/>
            <person name="Spatafora J.W."/>
            <person name="Tedersoo L."/>
            <person name="Vaario L.M."/>
            <person name="Yamada A."/>
            <person name="Yan M."/>
            <person name="Wang P."/>
            <person name="Xu J."/>
            <person name="Bruns T."/>
            <person name="Baldrian P."/>
            <person name="Vilgalys R."/>
            <person name="Dunand C."/>
            <person name="Henrissat B."/>
            <person name="Grigoriev I.V."/>
            <person name="Hibbett D."/>
            <person name="Nagy L.G."/>
            <person name="Martin F.M."/>
        </authorList>
    </citation>
    <scope>NUCLEOTIDE SEQUENCE</scope>
    <source>
        <strain evidence="1">BED1</strain>
    </source>
</reference>
<comment type="caution">
    <text evidence="1">The sequence shown here is derived from an EMBL/GenBank/DDBJ whole genome shotgun (WGS) entry which is preliminary data.</text>
</comment>
<sequence length="150" mass="16687">MAPSVDTRFPHFPTTLPSQPVKRDADLISAAEREVLHEAKARLLCFPAPRDRIVLVRDALERKKAAALLLASAQRDLETHTPFMIEDEGLEETIRFHKTHYDIGDPHTPVGRFIKAISSISFKTCSAVGGQFTPEGPSLESGPRFVNRDL</sequence>
<dbReference type="AlphaFoldDB" id="A0AAD4B903"/>
<dbReference type="EMBL" id="WHUW01000467">
    <property type="protein sequence ID" value="KAF8414622.1"/>
    <property type="molecule type" value="Genomic_DNA"/>
</dbReference>
<proteinExistence type="predicted"/>
<accession>A0AAD4B903</accession>
<reference evidence="1" key="1">
    <citation type="submission" date="2019-10" db="EMBL/GenBank/DDBJ databases">
        <authorList>
            <consortium name="DOE Joint Genome Institute"/>
            <person name="Kuo A."/>
            <person name="Miyauchi S."/>
            <person name="Kiss E."/>
            <person name="Drula E."/>
            <person name="Kohler A."/>
            <person name="Sanchez-Garcia M."/>
            <person name="Andreopoulos B."/>
            <person name="Barry K.W."/>
            <person name="Bonito G."/>
            <person name="Buee M."/>
            <person name="Carver A."/>
            <person name="Chen C."/>
            <person name="Cichocki N."/>
            <person name="Clum A."/>
            <person name="Culley D."/>
            <person name="Crous P.W."/>
            <person name="Fauchery L."/>
            <person name="Girlanda M."/>
            <person name="Hayes R."/>
            <person name="Keri Z."/>
            <person name="LaButti K."/>
            <person name="Lipzen A."/>
            <person name="Lombard V."/>
            <person name="Magnuson J."/>
            <person name="Maillard F."/>
            <person name="Morin E."/>
            <person name="Murat C."/>
            <person name="Nolan M."/>
            <person name="Ohm R."/>
            <person name="Pangilinan J."/>
            <person name="Pereira M."/>
            <person name="Perotto S."/>
            <person name="Peter M."/>
            <person name="Riley R."/>
            <person name="Sitrit Y."/>
            <person name="Stielow B."/>
            <person name="Szollosi G."/>
            <person name="Zifcakova L."/>
            <person name="Stursova M."/>
            <person name="Spatafora J.W."/>
            <person name="Tedersoo L."/>
            <person name="Vaario L.-M."/>
            <person name="Yamada A."/>
            <person name="Yan M."/>
            <person name="Wang P."/>
            <person name="Xu J."/>
            <person name="Bruns T."/>
            <person name="Baldrian P."/>
            <person name="Vilgalys R."/>
            <person name="Henrissat B."/>
            <person name="Grigoriev I.V."/>
            <person name="Hibbett D."/>
            <person name="Nagy L.G."/>
            <person name="Martin F.M."/>
        </authorList>
    </citation>
    <scope>NUCLEOTIDE SEQUENCE</scope>
    <source>
        <strain evidence="1">BED1</strain>
    </source>
</reference>
<protein>
    <submittedName>
        <fullName evidence="1">Uncharacterized protein</fullName>
    </submittedName>
</protein>
<name>A0AAD4B903_BOLED</name>
<keyword evidence="2" id="KW-1185">Reference proteome</keyword>
<evidence type="ECO:0000313" key="1">
    <source>
        <dbReference type="EMBL" id="KAF8414622.1"/>
    </source>
</evidence>
<dbReference type="Proteomes" id="UP001194468">
    <property type="component" value="Unassembled WGS sequence"/>
</dbReference>
<organism evidence="1 2">
    <name type="scientific">Boletus edulis BED1</name>
    <dbReference type="NCBI Taxonomy" id="1328754"/>
    <lineage>
        <taxon>Eukaryota</taxon>
        <taxon>Fungi</taxon>
        <taxon>Dikarya</taxon>
        <taxon>Basidiomycota</taxon>
        <taxon>Agaricomycotina</taxon>
        <taxon>Agaricomycetes</taxon>
        <taxon>Agaricomycetidae</taxon>
        <taxon>Boletales</taxon>
        <taxon>Boletineae</taxon>
        <taxon>Boletaceae</taxon>
        <taxon>Boletoideae</taxon>
        <taxon>Boletus</taxon>
    </lineage>
</organism>